<accession>A0ABY2K7U3</accession>
<keyword evidence="3" id="KW-1185">Reference proteome</keyword>
<dbReference type="Proteomes" id="UP000297244">
    <property type="component" value="Unassembled WGS sequence"/>
</dbReference>
<dbReference type="RefSeq" id="WP_038040440.1">
    <property type="nucleotide sequence ID" value="NZ_ML214254.1"/>
</dbReference>
<keyword evidence="1" id="KW-1133">Transmembrane helix</keyword>
<feature type="transmembrane region" description="Helical" evidence="1">
    <location>
        <begin position="36"/>
        <end position="59"/>
    </location>
</feature>
<sequence length="93" mass="10954">MGKKRREEKLKKKALKEWEARRPKTFREALRYFPGIFLRTALVMMAAIALILFLAALGLGLAESFWFQLLVYLAFYFLFQRFIMGPLAPPRIK</sequence>
<feature type="transmembrane region" description="Helical" evidence="1">
    <location>
        <begin position="65"/>
        <end position="83"/>
    </location>
</feature>
<evidence type="ECO:0000313" key="3">
    <source>
        <dbReference type="Proteomes" id="UP000297244"/>
    </source>
</evidence>
<organism evidence="2 3">
    <name type="scientific">Thermus tengchongensis</name>
    <dbReference type="NCBI Taxonomy" id="1214928"/>
    <lineage>
        <taxon>Bacteria</taxon>
        <taxon>Thermotogati</taxon>
        <taxon>Deinococcota</taxon>
        <taxon>Deinococci</taxon>
        <taxon>Thermales</taxon>
        <taxon>Thermaceae</taxon>
        <taxon>Thermus</taxon>
    </lineage>
</organism>
<evidence type="ECO:0000313" key="2">
    <source>
        <dbReference type="EMBL" id="TFU15260.1"/>
    </source>
</evidence>
<keyword evidence="1" id="KW-0812">Transmembrane</keyword>
<dbReference type="EMBL" id="SKBL01000019">
    <property type="protein sequence ID" value="TFU15260.1"/>
    <property type="molecule type" value="Genomic_DNA"/>
</dbReference>
<reference evidence="2 3" key="1">
    <citation type="submission" date="2019-03" db="EMBL/GenBank/DDBJ databases">
        <title>Thermus tengchongensis species for the arsenic transformation mechanism.</title>
        <authorList>
            <person name="Yuan G.C."/>
        </authorList>
    </citation>
    <scope>NUCLEOTIDE SEQUENCE [LARGE SCALE GENOMIC DNA]</scope>
    <source>
        <strain evidence="2 3">15Y</strain>
    </source>
</reference>
<name>A0ABY2K7U3_9DEIN</name>
<gene>
    <name evidence="2" type="ORF">E0489_10275</name>
</gene>
<keyword evidence="1" id="KW-0472">Membrane</keyword>
<evidence type="ECO:0000256" key="1">
    <source>
        <dbReference type="SAM" id="Phobius"/>
    </source>
</evidence>
<proteinExistence type="predicted"/>
<comment type="caution">
    <text evidence="2">The sequence shown here is derived from an EMBL/GenBank/DDBJ whole genome shotgun (WGS) entry which is preliminary data.</text>
</comment>
<protein>
    <submittedName>
        <fullName evidence="2">Uncharacterized protein</fullName>
    </submittedName>
</protein>